<evidence type="ECO:0000313" key="2">
    <source>
        <dbReference type="EMBL" id="TLP71150.1"/>
    </source>
</evidence>
<dbReference type="InterPro" id="IPR015867">
    <property type="entry name" value="N-reg_PII/ATP_PRibTrfase_C"/>
</dbReference>
<dbReference type="PANTHER" id="PTHR23419">
    <property type="entry name" value="DIVALENT CATION TOLERANCE CUTA-RELATED"/>
    <property type="match status" value="1"/>
</dbReference>
<reference evidence="2 3" key="1">
    <citation type="submission" date="2019-05" db="EMBL/GenBank/DDBJ databases">
        <title>Nesterenkonia sp. GY239, isolated from the Southern Atlantic Ocean.</title>
        <authorList>
            <person name="Zhang G."/>
        </authorList>
    </citation>
    <scope>NUCLEOTIDE SEQUENCE [LARGE SCALE GENOMIC DNA]</scope>
    <source>
        <strain evidence="2 3">GY239</strain>
    </source>
</reference>
<dbReference type="Gene3D" id="3.30.70.120">
    <property type="match status" value="1"/>
</dbReference>
<dbReference type="OrthoDB" id="37622at2"/>
<comment type="caution">
    <text evidence="2">The sequence shown here is derived from an EMBL/GenBank/DDBJ whole genome shotgun (WGS) entry which is preliminary data.</text>
</comment>
<dbReference type="PANTHER" id="PTHR23419:SF8">
    <property type="entry name" value="FI09726P"/>
    <property type="match status" value="1"/>
</dbReference>
<name>A0A5R8ZY10_9MICC</name>
<dbReference type="InterPro" id="IPR011322">
    <property type="entry name" value="N-reg_PII-like_a/b"/>
</dbReference>
<dbReference type="RefSeq" id="WP_138171254.1">
    <property type="nucleotide sequence ID" value="NZ_VAWA01000033.1"/>
</dbReference>
<dbReference type="InterPro" id="IPR004323">
    <property type="entry name" value="Ion_tolerance_CutA"/>
</dbReference>
<protein>
    <submittedName>
        <fullName evidence="2">Divalent-cation tolerance protein CutA</fullName>
    </submittedName>
</protein>
<dbReference type="Proteomes" id="UP000306544">
    <property type="component" value="Unassembled WGS sequence"/>
</dbReference>
<gene>
    <name evidence="2" type="ORF">FEF27_12700</name>
</gene>
<dbReference type="AlphaFoldDB" id="A0A5R8ZY10"/>
<dbReference type="GO" id="GO:0005507">
    <property type="term" value="F:copper ion binding"/>
    <property type="evidence" value="ECO:0007669"/>
    <property type="project" value="TreeGrafter"/>
</dbReference>
<accession>A0A5R8ZY10</accession>
<proteinExistence type="inferred from homology"/>
<sequence>MTTVEFVTVHTTTDSAAEAERLASMAVAEQLAACVQVCQVTSYYRWQGETHQDPEYLLTLKTESSAIDRIKALFAAEHSYDEPEVIVQPIIDGSEAYLQWIRENTTSA</sequence>
<evidence type="ECO:0000256" key="1">
    <source>
        <dbReference type="ARBA" id="ARBA00010169"/>
    </source>
</evidence>
<evidence type="ECO:0000313" key="3">
    <source>
        <dbReference type="Proteomes" id="UP000306544"/>
    </source>
</evidence>
<dbReference type="Pfam" id="PF03091">
    <property type="entry name" value="CutA1"/>
    <property type="match status" value="1"/>
</dbReference>
<comment type="similarity">
    <text evidence="1">Belongs to the CutA family.</text>
</comment>
<dbReference type="EMBL" id="VAWA01000033">
    <property type="protein sequence ID" value="TLP71150.1"/>
    <property type="molecule type" value="Genomic_DNA"/>
</dbReference>
<dbReference type="GO" id="GO:0010038">
    <property type="term" value="P:response to metal ion"/>
    <property type="evidence" value="ECO:0007669"/>
    <property type="project" value="InterPro"/>
</dbReference>
<organism evidence="2 3">
    <name type="scientific">Nesterenkonia sphaerica</name>
    <dbReference type="NCBI Taxonomy" id="1804988"/>
    <lineage>
        <taxon>Bacteria</taxon>
        <taxon>Bacillati</taxon>
        <taxon>Actinomycetota</taxon>
        <taxon>Actinomycetes</taxon>
        <taxon>Micrococcales</taxon>
        <taxon>Micrococcaceae</taxon>
        <taxon>Nesterenkonia</taxon>
    </lineage>
</organism>
<keyword evidence="3" id="KW-1185">Reference proteome</keyword>
<dbReference type="SUPFAM" id="SSF54913">
    <property type="entry name" value="GlnB-like"/>
    <property type="match status" value="1"/>
</dbReference>